<proteinExistence type="predicted"/>
<accession>A0A655ALH8</accession>
<evidence type="ECO:0000313" key="1">
    <source>
        <dbReference type="EMBL" id="CKT62085.1"/>
    </source>
</evidence>
<gene>
    <name evidence="1" type="ORF">ERS027661_04582</name>
</gene>
<dbReference type="Proteomes" id="UP000049023">
    <property type="component" value="Unassembled WGS sequence"/>
</dbReference>
<evidence type="ECO:0000313" key="2">
    <source>
        <dbReference type="Proteomes" id="UP000049023"/>
    </source>
</evidence>
<dbReference type="EMBL" id="CNFU01001644">
    <property type="protein sequence ID" value="CKT62085.1"/>
    <property type="molecule type" value="Genomic_DNA"/>
</dbReference>
<name>A0A655ALH8_MYCTX</name>
<reference evidence="1 2" key="1">
    <citation type="submission" date="2015-03" db="EMBL/GenBank/DDBJ databases">
        <authorList>
            <consortium name="Pathogen Informatics"/>
        </authorList>
    </citation>
    <scope>NUCLEOTIDE SEQUENCE [LARGE SCALE GENOMIC DNA]</scope>
    <source>
        <strain evidence="1 2">Bir 187</strain>
    </source>
</reference>
<sequence length="91" mass="8880">MGPASSAAPTVTPEWLAPRTAAAFLLRTAAAQQVPPVSRTRVAVVLGSVAQPAMGLGPAAQTQSVVPGLAGTSSGLFAGTAESAWPAVTAV</sequence>
<dbReference type="AlphaFoldDB" id="A0A655ALH8"/>
<protein>
    <submittedName>
        <fullName evidence="1">Uncharacterized protein</fullName>
    </submittedName>
</protein>
<organism evidence="1 2">
    <name type="scientific">Mycobacterium tuberculosis</name>
    <dbReference type="NCBI Taxonomy" id="1773"/>
    <lineage>
        <taxon>Bacteria</taxon>
        <taxon>Bacillati</taxon>
        <taxon>Actinomycetota</taxon>
        <taxon>Actinomycetes</taxon>
        <taxon>Mycobacteriales</taxon>
        <taxon>Mycobacteriaceae</taxon>
        <taxon>Mycobacterium</taxon>
        <taxon>Mycobacterium tuberculosis complex</taxon>
    </lineage>
</organism>